<evidence type="ECO:0000313" key="3">
    <source>
        <dbReference type="Proteomes" id="UP000646548"/>
    </source>
</evidence>
<evidence type="ECO:0000256" key="1">
    <source>
        <dbReference type="SAM" id="MobiDB-lite"/>
    </source>
</evidence>
<dbReference type="AlphaFoldDB" id="A0A834C3T4"/>
<dbReference type="EMBL" id="WKFB01000460">
    <property type="protein sequence ID" value="KAF6722307.1"/>
    <property type="molecule type" value="Genomic_DNA"/>
</dbReference>
<organism evidence="2 3">
    <name type="scientific">Oryzias melastigma</name>
    <name type="common">Marine medaka</name>
    <dbReference type="NCBI Taxonomy" id="30732"/>
    <lineage>
        <taxon>Eukaryota</taxon>
        <taxon>Metazoa</taxon>
        <taxon>Chordata</taxon>
        <taxon>Craniata</taxon>
        <taxon>Vertebrata</taxon>
        <taxon>Euteleostomi</taxon>
        <taxon>Actinopterygii</taxon>
        <taxon>Neopterygii</taxon>
        <taxon>Teleostei</taxon>
        <taxon>Neoteleostei</taxon>
        <taxon>Acanthomorphata</taxon>
        <taxon>Ovalentaria</taxon>
        <taxon>Atherinomorphae</taxon>
        <taxon>Beloniformes</taxon>
        <taxon>Adrianichthyidae</taxon>
        <taxon>Oryziinae</taxon>
        <taxon>Oryzias</taxon>
    </lineage>
</organism>
<feature type="compositionally biased region" description="Basic residues" evidence="1">
    <location>
        <begin position="65"/>
        <end position="76"/>
    </location>
</feature>
<comment type="caution">
    <text evidence="2">The sequence shown here is derived from an EMBL/GenBank/DDBJ whole genome shotgun (WGS) entry which is preliminary data.</text>
</comment>
<reference evidence="2" key="1">
    <citation type="journal article" name="BMC Genomics">
        <title>Long-read sequencing and de novo genome assembly of marine medaka (Oryzias melastigma).</title>
        <authorList>
            <person name="Liang P."/>
            <person name="Saqib H.S.A."/>
            <person name="Ni X."/>
            <person name="Shen Y."/>
        </authorList>
    </citation>
    <scope>NUCLEOTIDE SEQUENCE</scope>
    <source>
        <strain evidence="2">Bigg-433</strain>
    </source>
</reference>
<protein>
    <submittedName>
        <fullName evidence="2">Uncharacterized protein</fullName>
    </submittedName>
</protein>
<sequence length="190" mass="21246">MRTETLSHRCTIKSWRKSELMKSITHRNRQEAGFPHSKVGKKSVFGAPSTTQQSPAAERPDPTRLRRTAGMKRVPHSSRWAERRSTVVYAVRAATFSSWRMLTQGAEYEDTWALSPDRRRPKRAEAAPEEADICAVTSGEPSWGPAQDDLTHKFDTVLHLDGAKGAGLGGGVQQAVWTHETLNNNPLCRR</sequence>
<proteinExistence type="predicted"/>
<accession>A0A834C3T4</accession>
<name>A0A834C3T4_ORYME</name>
<gene>
    <name evidence="2" type="ORF">FQA47_003430</name>
</gene>
<evidence type="ECO:0000313" key="2">
    <source>
        <dbReference type="EMBL" id="KAF6722307.1"/>
    </source>
</evidence>
<feature type="region of interest" description="Disordered" evidence="1">
    <location>
        <begin position="26"/>
        <end position="78"/>
    </location>
</feature>
<dbReference type="Proteomes" id="UP000646548">
    <property type="component" value="Unassembled WGS sequence"/>
</dbReference>